<dbReference type="Proteomes" id="UP000185904">
    <property type="component" value="Unassembled WGS sequence"/>
</dbReference>
<feature type="compositionally biased region" description="Basic and acidic residues" evidence="1">
    <location>
        <begin position="283"/>
        <end position="292"/>
    </location>
</feature>
<feature type="compositionally biased region" description="Low complexity" evidence="1">
    <location>
        <begin position="124"/>
        <end position="133"/>
    </location>
</feature>
<feature type="compositionally biased region" description="Basic residues" evidence="1">
    <location>
        <begin position="180"/>
        <end position="189"/>
    </location>
</feature>
<dbReference type="RefSeq" id="XP_022494038.1">
    <property type="nucleotide sequence ID" value="XM_022649987.1"/>
</dbReference>
<protein>
    <submittedName>
        <fullName evidence="2">Uncharacterized protein</fullName>
    </submittedName>
</protein>
<feature type="compositionally biased region" description="Polar residues" evidence="1">
    <location>
        <begin position="319"/>
        <end position="345"/>
    </location>
</feature>
<proteinExistence type="predicted"/>
<organism evidence="2 3">
    <name type="scientific">Fonsecaea nubica</name>
    <dbReference type="NCBI Taxonomy" id="856822"/>
    <lineage>
        <taxon>Eukaryota</taxon>
        <taxon>Fungi</taxon>
        <taxon>Dikarya</taxon>
        <taxon>Ascomycota</taxon>
        <taxon>Pezizomycotina</taxon>
        <taxon>Eurotiomycetes</taxon>
        <taxon>Chaetothyriomycetidae</taxon>
        <taxon>Chaetothyriales</taxon>
        <taxon>Herpotrichiellaceae</taxon>
        <taxon>Fonsecaea</taxon>
    </lineage>
</organism>
<sequence>MSHPRDRQTRSVTPPPRHREPSPNTDESPSTLDHPNHSPSQGLEGGDQARRHHTVMQTAIHHPQPALYSHQPWGPPPAYPPGHPSANNGPLGYYPSSHNAYQPPTYNAQQPWSTAPAYPPGYEPWANNANHAPAPRDPSPPPAHLPRQPGHSPPATPPSPPLRLRPVDRHRPDNPDTHWRGHWARRARRMGSDRRTWTREEEQQDTQAQQEPRRHQGRSRGQGRSRDRNRGRGRGRGRGRAGRNMHNEAWQGQGPQPPPLADIFGENSMTDADFSQPTLGPRGQHEDVEEVFRFGMFGQRDSFTGDRTTNGDRRRDPATTPSADGTAHSAPQTNSPPGSPTQNGESSASPSSATPSPAEPNSPGAHVNGIESAHTRSAFSPVRQTIPDPDSVVVEIPRTRSAFSPTRPTPPDPDSVVVEIPRTRSTWSPTRPTPADPDSVIIIPHNPDRPRRGAGVRRNPASSWAREHPHLTLWEMLAYHNARAWLANAAAYRAAVEQGTRAEPWLDAELNPARRDRSALYRNFLDPSQDQTTIQDRIDEYTDVLRTLSPARHNVYWDTTSGRCFRRLPLAVTNPRNCWLTRYFNNEGVTLNCPCQNEEGPDNQSDCPYKNAENLDNDGNCPCVAMLHTNHVHPSDSDPQLTLPTESTDREELNHRRRTAWKKVEGVIPPPASAGESAIRTLIDHMKMSASIPDDALDALKAGITSQEAEELDHWNLGLDPKSEKTWLMTHYPSCPGVPFGGAPMCVESLHAKSEDDETQTILRFKSGFTCHRHRDPDIPEPKPEDKDMWGALVWPMCPGEPDGGICIKLIPCTKRDKAPMGTRLFGMPGPCDKHALEEWGLPIANRRRRR</sequence>
<evidence type="ECO:0000313" key="3">
    <source>
        <dbReference type="Proteomes" id="UP000185904"/>
    </source>
</evidence>
<feature type="compositionally biased region" description="Polar residues" evidence="1">
    <location>
        <begin position="22"/>
        <end position="41"/>
    </location>
</feature>
<feature type="compositionally biased region" description="Basic residues" evidence="1">
    <location>
        <begin position="231"/>
        <end position="243"/>
    </location>
</feature>
<accession>A0A178BMD0</accession>
<evidence type="ECO:0000256" key="1">
    <source>
        <dbReference type="SAM" id="MobiDB-lite"/>
    </source>
</evidence>
<feature type="compositionally biased region" description="Basic and acidic residues" evidence="1">
    <location>
        <begin position="165"/>
        <end position="179"/>
    </location>
</feature>
<reference evidence="2 3" key="1">
    <citation type="submission" date="2016-03" db="EMBL/GenBank/DDBJ databases">
        <title>The draft genome sequence of Fonsecaea nubica causative agent of cutaneous subcutaneous infection in human host.</title>
        <authorList>
            <person name="Costa F."/>
            <person name="Sybren D.H."/>
            <person name="Raittz R.T."/>
            <person name="Weiss V.A."/>
            <person name="Leao A.C."/>
            <person name="Gomes R."/>
            <person name="De Souza E.M."/>
            <person name="Pedrosa F.O."/>
            <person name="Steffens M.B."/>
            <person name="Bombassaro A."/>
            <person name="Tadra-Sfeir M.Z."/>
            <person name="Moreno L.F."/>
            <person name="Najafzadeh M.J."/>
            <person name="Felipe M.S."/>
            <person name="Teixeira M."/>
            <person name="Sun J."/>
            <person name="Xi L."/>
            <person name="Castro M.A."/>
            <person name="Vicente V.A."/>
        </authorList>
    </citation>
    <scope>NUCLEOTIDE SEQUENCE [LARGE SCALE GENOMIC DNA]</scope>
    <source>
        <strain evidence="2 3">CBS 269.64</strain>
    </source>
</reference>
<keyword evidence="3" id="KW-1185">Reference proteome</keyword>
<comment type="caution">
    <text evidence="2">The sequence shown here is derived from an EMBL/GenBank/DDBJ whole genome shotgun (WGS) entry which is preliminary data.</text>
</comment>
<evidence type="ECO:0000313" key="2">
    <source>
        <dbReference type="EMBL" id="OAL18015.1"/>
    </source>
</evidence>
<feature type="compositionally biased region" description="Polar residues" evidence="1">
    <location>
        <begin position="96"/>
        <end position="113"/>
    </location>
</feature>
<feature type="region of interest" description="Disordered" evidence="1">
    <location>
        <begin position="423"/>
        <end position="461"/>
    </location>
</feature>
<gene>
    <name evidence="2" type="ORF">AYO20_11782</name>
</gene>
<feature type="compositionally biased region" description="Pro residues" evidence="1">
    <location>
        <begin position="73"/>
        <end position="83"/>
    </location>
</feature>
<feature type="compositionally biased region" description="Pro residues" evidence="1">
    <location>
        <begin position="151"/>
        <end position="163"/>
    </location>
</feature>
<feature type="region of interest" description="Disordered" evidence="1">
    <location>
        <begin position="633"/>
        <end position="654"/>
    </location>
</feature>
<feature type="compositionally biased region" description="Polar residues" evidence="1">
    <location>
        <begin position="637"/>
        <end position="646"/>
    </location>
</feature>
<feature type="compositionally biased region" description="Basic and acidic residues" evidence="1">
    <location>
        <begin position="190"/>
        <end position="201"/>
    </location>
</feature>
<name>A0A178BMD0_9EURO</name>
<feature type="compositionally biased region" description="Pro residues" evidence="1">
    <location>
        <begin position="135"/>
        <end position="144"/>
    </location>
</feature>
<feature type="region of interest" description="Disordered" evidence="1">
    <location>
        <begin position="1"/>
        <end position="369"/>
    </location>
</feature>
<dbReference type="GeneID" id="34595140"/>
<feature type="compositionally biased region" description="Polar residues" evidence="1">
    <location>
        <begin position="267"/>
        <end position="278"/>
    </location>
</feature>
<feature type="compositionally biased region" description="Low complexity" evidence="1">
    <location>
        <begin position="346"/>
        <end position="363"/>
    </location>
</feature>
<dbReference type="EMBL" id="LVCJ01000213">
    <property type="protein sequence ID" value="OAL18015.1"/>
    <property type="molecule type" value="Genomic_DNA"/>
</dbReference>
<dbReference type="AlphaFoldDB" id="A0A178BMD0"/>